<evidence type="ECO:0000313" key="3">
    <source>
        <dbReference type="Proteomes" id="UP001499959"/>
    </source>
</evidence>
<sequence>MKTSLKRRSTKIALALGAAFAIGAAVAAAPGPTSIGEFYYYFDAAGNTIGYRAIDCNGNYTAWGKTSTRYSNGYALCLPRD</sequence>
<feature type="chain" id="PRO_5046100150" evidence="1">
    <location>
        <begin position="28"/>
        <end position="81"/>
    </location>
</feature>
<dbReference type="Pfam" id="PF19806">
    <property type="entry name" value="DUF6289"/>
    <property type="match status" value="1"/>
</dbReference>
<organism evidence="2 3">
    <name type="scientific">Lysobacter hankyongensis</name>
    <dbReference type="NCBI Taxonomy" id="1176535"/>
    <lineage>
        <taxon>Bacteria</taxon>
        <taxon>Pseudomonadati</taxon>
        <taxon>Pseudomonadota</taxon>
        <taxon>Gammaproteobacteria</taxon>
        <taxon>Lysobacterales</taxon>
        <taxon>Lysobacteraceae</taxon>
        <taxon>Lysobacter</taxon>
    </lineage>
</organism>
<comment type="caution">
    <text evidence="2">The sequence shown here is derived from an EMBL/GenBank/DDBJ whole genome shotgun (WGS) entry which is preliminary data.</text>
</comment>
<keyword evidence="1" id="KW-0732">Signal</keyword>
<accession>A0ABP9BCU9</accession>
<protein>
    <submittedName>
        <fullName evidence="2">Uncharacterized protein</fullName>
    </submittedName>
</protein>
<gene>
    <name evidence="2" type="ORF">GCM10023307_17640</name>
</gene>
<evidence type="ECO:0000313" key="2">
    <source>
        <dbReference type="EMBL" id="GAA4792680.1"/>
    </source>
</evidence>
<dbReference type="RefSeq" id="WP_345302952.1">
    <property type="nucleotide sequence ID" value="NZ_BAABJE010000007.1"/>
</dbReference>
<feature type="signal peptide" evidence="1">
    <location>
        <begin position="1"/>
        <end position="27"/>
    </location>
</feature>
<proteinExistence type="predicted"/>
<keyword evidence="3" id="KW-1185">Reference proteome</keyword>
<reference evidence="3" key="1">
    <citation type="journal article" date="2019" name="Int. J. Syst. Evol. Microbiol.">
        <title>The Global Catalogue of Microorganisms (GCM) 10K type strain sequencing project: providing services to taxonomists for standard genome sequencing and annotation.</title>
        <authorList>
            <consortium name="The Broad Institute Genomics Platform"/>
            <consortium name="The Broad Institute Genome Sequencing Center for Infectious Disease"/>
            <person name="Wu L."/>
            <person name="Ma J."/>
        </authorList>
    </citation>
    <scope>NUCLEOTIDE SEQUENCE [LARGE SCALE GENOMIC DNA]</scope>
    <source>
        <strain evidence="3">JCM 18204</strain>
    </source>
</reference>
<name>A0ABP9BCU9_9GAMM</name>
<dbReference type="Proteomes" id="UP001499959">
    <property type="component" value="Unassembled WGS sequence"/>
</dbReference>
<dbReference type="InterPro" id="IPR046256">
    <property type="entry name" value="DUF6289"/>
</dbReference>
<evidence type="ECO:0000256" key="1">
    <source>
        <dbReference type="SAM" id="SignalP"/>
    </source>
</evidence>
<dbReference type="EMBL" id="BAABJE010000007">
    <property type="protein sequence ID" value="GAA4792680.1"/>
    <property type="molecule type" value="Genomic_DNA"/>
</dbReference>